<reference evidence="2 3" key="1">
    <citation type="submission" date="2018-06" db="EMBL/GenBank/DDBJ databases">
        <authorList>
            <person name="Strepis N."/>
        </authorList>
    </citation>
    <scope>NUCLEOTIDE SEQUENCE [LARGE SCALE GENOMIC DNA]</scope>
    <source>
        <strain evidence="2">LUCI</strain>
    </source>
</reference>
<dbReference type="InterPro" id="IPR018392">
    <property type="entry name" value="LysM"/>
</dbReference>
<dbReference type="InterPro" id="IPR036779">
    <property type="entry name" value="LysM_dom_sf"/>
</dbReference>
<feature type="domain" description="LysM" evidence="1">
    <location>
        <begin position="75"/>
        <end position="118"/>
    </location>
</feature>
<dbReference type="SMART" id="SM00257">
    <property type="entry name" value="LysM"/>
    <property type="match status" value="2"/>
</dbReference>
<dbReference type="GO" id="GO:0004222">
    <property type="term" value="F:metalloendopeptidase activity"/>
    <property type="evidence" value="ECO:0007669"/>
    <property type="project" value="TreeGrafter"/>
</dbReference>
<dbReference type="Gene3D" id="2.70.70.10">
    <property type="entry name" value="Glucose Permease (Domain IIA)"/>
    <property type="match status" value="1"/>
</dbReference>
<accession>A0A498R7W8</accession>
<dbReference type="PANTHER" id="PTHR21666:SF270">
    <property type="entry name" value="MUREIN HYDROLASE ACTIVATOR ENVC"/>
    <property type="match status" value="1"/>
</dbReference>
<dbReference type="PANTHER" id="PTHR21666">
    <property type="entry name" value="PEPTIDASE-RELATED"/>
    <property type="match status" value="1"/>
</dbReference>
<evidence type="ECO:0000313" key="3">
    <source>
        <dbReference type="Proteomes" id="UP000277811"/>
    </source>
</evidence>
<protein>
    <submittedName>
        <fullName evidence="2">Peptidase m23</fullName>
    </submittedName>
</protein>
<dbReference type="SUPFAM" id="SSF54106">
    <property type="entry name" value="LysM domain"/>
    <property type="match status" value="1"/>
</dbReference>
<dbReference type="CDD" id="cd12797">
    <property type="entry name" value="M23_peptidase"/>
    <property type="match status" value="1"/>
</dbReference>
<dbReference type="InterPro" id="IPR016047">
    <property type="entry name" value="M23ase_b-sheet_dom"/>
</dbReference>
<dbReference type="AlphaFoldDB" id="A0A498R7W8"/>
<proteinExistence type="predicted"/>
<gene>
    <name evidence="2" type="ORF">LUCI_1603</name>
</gene>
<dbReference type="RefSeq" id="WP_207857214.1">
    <property type="nucleotide sequence ID" value="NZ_UPPP01000063.1"/>
</dbReference>
<evidence type="ECO:0000313" key="2">
    <source>
        <dbReference type="EMBL" id="VBB06372.1"/>
    </source>
</evidence>
<dbReference type="CDD" id="cd00118">
    <property type="entry name" value="LysM"/>
    <property type="match status" value="2"/>
</dbReference>
<dbReference type="Pfam" id="PF01476">
    <property type="entry name" value="LysM"/>
    <property type="match status" value="2"/>
</dbReference>
<name>A0A498R7W8_9FIRM</name>
<dbReference type="InterPro" id="IPR011055">
    <property type="entry name" value="Dup_hybrid_motif"/>
</dbReference>
<evidence type="ECO:0000259" key="1">
    <source>
        <dbReference type="PROSITE" id="PS51782"/>
    </source>
</evidence>
<feature type="domain" description="LysM" evidence="1">
    <location>
        <begin position="124"/>
        <end position="167"/>
    </location>
</feature>
<dbReference type="Gene3D" id="3.10.350.10">
    <property type="entry name" value="LysM domain"/>
    <property type="match status" value="2"/>
</dbReference>
<dbReference type="Pfam" id="PF01551">
    <property type="entry name" value="Peptidase_M23"/>
    <property type="match status" value="1"/>
</dbReference>
<dbReference type="Proteomes" id="UP000277811">
    <property type="component" value="Unassembled WGS sequence"/>
</dbReference>
<sequence length="304" mass="33036">MQKNIIKKKNVLLAAVMILAGSAAILMAGSEWIQFHPAAPAYQQPFSEPAVREQPITSALPLRAKKEPAAGPVLKKHIVQNGETLSGIAGLYHIDVDTILGANPEAGEMIHPGEELIILPAQGILHTVKQGETIWDLARLYEIQVNEIEKVNHRTDDKILPGEKLFIPGGRPRTANAVSRAAVNRFLWPTQGTISSPFGYRWGKLHAGVDIANDAGTVVRAAGYGKVIFTGWYGDYGYAVMIDHGQNLVTLYGHLSRYMVGVGQYVRAGQVIAYMGSTGNSTGPHLHFEVRRNGQPINPLTVLP</sequence>
<dbReference type="EMBL" id="UPPP01000063">
    <property type="protein sequence ID" value="VBB06372.1"/>
    <property type="molecule type" value="Genomic_DNA"/>
</dbReference>
<dbReference type="InterPro" id="IPR050570">
    <property type="entry name" value="Cell_wall_metabolism_enzyme"/>
</dbReference>
<dbReference type="SUPFAM" id="SSF51261">
    <property type="entry name" value="Duplicated hybrid motif"/>
    <property type="match status" value="1"/>
</dbReference>
<keyword evidence="3" id="KW-1185">Reference proteome</keyword>
<organism evidence="2 3">
    <name type="scientific">Lucifera butyrica</name>
    <dbReference type="NCBI Taxonomy" id="1351585"/>
    <lineage>
        <taxon>Bacteria</taxon>
        <taxon>Bacillati</taxon>
        <taxon>Bacillota</taxon>
        <taxon>Negativicutes</taxon>
        <taxon>Veillonellales</taxon>
        <taxon>Veillonellaceae</taxon>
        <taxon>Lucifera</taxon>
    </lineage>
</organism>
<dbReference type="PROSITE" id="PS51782">
    <property type="entry name" value="LYSM"/>
    <property type="match status" value="2"/>
</dbReference>